<dbReference type="EMBL" id="JAAAMV010000032">
    <property type="protein sequence ID" value="NBD27873.1"/>
    <property type="molecule type" value="Genomic_DNA"/>
</dbReference>
<keyword evidence="3" id="KW-1185">Reference proteome</keyword>
<evidence type="ECO:0000259" key="1">
    <source>
        <dbReference type="Pfam" id="PF01814"/>
    </source>
</evidence>
<protein>
    <recommendedName>
        <fullName evidence="1">Hemerythrin-like domain-containing protein</fullName>
    </recommendedName>
</protein>
<comment type="caution">
    <text evidence="2">The sequence shown here is derived from an EMBL/GenBank/DDBJ whole genome shotgun (WGS) entry which is preliminary data.</text>
</comment>
<dbReference type="RefSeq" id="WP_161746893.1">
    <property type="nucleotide sequence ID" value="NZ_JAAAMV010000032.1"/>
</dbReference>
<dbReference type="Pfam" id="PF01814">
    <property type="entry name" value="Hemerythrin"/>
    <property type="match status" value="1"/>
</dbReference>
<accession>A0ABW9XZN1</accession>
<dbReference type="Proteomes" id="UP000665561">
    <property type="component" value="Unassembled WGS sequence"/>
</dbReference>
<gene>
    <name evidence="2" type="ORF">GT019_28745</name>
</gene>
<dbReference type="InterPro" id="IPR012312">
    <property type="entry name" value="Hemerythrin-like"/>
</dbReference>
<reference evidence="2 3" key="1">
    <citation type="submission" date="2020-01" db="EMBL/GenBank/DDBJ databases">
        <title>Paenibacillus soybeanensis sp. nov. isolated from the nodules of soybean (Glycine max(L.) Merr).</title>
        <authorList>
            <person name="Wang H."/>
        </authorList>
    </citation>
    <scope>NUCLEOTIDE SEQUENCE [LARGE SCALE GENOMIC DNA]</scope>
    <source>
        <strain evidence="2 3">T1</strain>
    </source>
</reference>
<evidence type="ECO:0000313" key="3">
    <source>
        <dbReference type="Proteomes" id="UP000665561"/>
    </source>
</evidence>
<feature type="domain" description="Hemerythrin-like" evidence="1">
    <location>
        <begin position="20"/>
        <end position="89"/>
    </location>
</feature>
<dbReference type="Gene3D" id="1.20.120.520">
    <property type="entry name" value="nmb1532 protein domain like"/>
    <property type="match status" value="1"/>
</dbReference>
<proteinExistence type="predicted"/>
<name>A0ABW9XZN1_9BACL</name>
<evidence type="ECO:0000313" key="2">
    <source>
        <dbReference type="EMBL" id="NBD27873.1"/>
    </source>
</evidence>
<sequence>MGPDEIVTSVDPKPIMLQLLETLQAEHFELAQQFNQYYIKVSEADGNNGFHDEERKVLIHSLRERVREFVKMMERHVANENEKLFPSLAACFTEEEVVPSFRFSSLLMEQYFCSARSYLKLFLDVSEPGSDQLTKKELNRTISLLREGLILLTEYFKIEKQLVLQQAAQKLQTKDVSISSAKEGG</sequence>
<organism evidence="2 3">
    <name type="scientific">Paenibacillus glycinis</name>
    <dbReference type="NCBI Taxonomy" id="2697035"/>
    <lineage>
        <taxon>Bacteria</taxon>
        <taxon>Bacillati</taxon>
        <taxon>Bacillota</taxon>
        <taxon>Bacilli</taxon>
        <taxon>Bacillales</taxon>
        <taxon>Paenibacillaceae</taxon>
        <taxon>Paenibacillus</taxon>
    </lineage>
</organism>